<dbReference type="Proteomes" id="UP000054783">
    <property type="component" value="Unassembled WGS sequence"/>
</dbReference>
<dbReference type="EMBL" id="JYDQ01000040">
    <property type="protein sequence ID" value="KRY19010.1"/>
    <property type="molecule type" value="Genomic_DNA"/>
</dbReference>
<accession>A0A0V1A2K6</accession>
<feature type="transmembrane region" description="Helical" evidence="2">
    <location>
        <begin position="46"/>
        <end position="62"/>
    </location>
</feature>
<reference evidence="3 4" key="1">
    <citation type="submission" date="2015-01" db="EMBL/GenBank/DDBJ databases">
        <title>Evolution of Trichinella species and genotypes.</title>
        <authorList>
            <person name="Korhonen P.K."/>
            <person name="Edoardo P."/>
            <person name="Giuseppe L.R."/>
            <person name="Gasser R.B."/>
        </authorList>
    </citation>
    <scope>NUCLEOTIDE SEQUENCE [LARGE SCALE GENOMIC DNA]</scope>
    <source>
        <strain evidence="3">ISS2496</strain>
    </source>
</reference>
<feature type="non-terminal residue" evidence="3">
    <location>
        <position position="265"/>
    </location>
</feature>
<keyword evidence="2" id="KW-1133">Transmembrane helix</keyword>
<feature type="region of interest" description="Disordered" evidence="1">
    <location>
        <begin position="243"/>
        <end position="265"/>
    </location>
</feature>
<gene>
    <name evidence="3" type="ORF">T12_4770</name>
</gene>
<evidence type="ECO:0000313" key="3">
    <source>
        <dbReference type="EMBL" id="KRY19010.1"/>
    </source>
</evidence>
<organism evidence="3 4">
    <name type="scientific">Trichinella patagoniensis</name>
    <dbReference type="NCBI Taxonomy" id="990121"/>
    <lineage>
        <taxon>Eukaryota</taxon>
        <taxon>Metazoa</taxon>
        <taxon>Ecdysozoa</taxon>
        <taxon>Nematoda</taxon>
        <taxon>Enoplea</taxon>
        <taxon>Dorylaimia</taxon>
        <taxon>Trichinellida</taxon>
        <taxon>Trichinellidae</taxon>
        <taxon>Trichinella</taxon>
    </lineage>
</organism>
<dbReference type="AlphaFoldDB" id="A0A0V1A2K6"/>
<name>A0A0V1A2K6_9BILA</name>
<feature type="transmembrane region" description="Helical" evidence="2">
    <location>
        <begin position="21"/>
        <end position="40"/>
    </location>
</feature>
<evidence type="ECO:0000256" key="1">
    <source>
        <dbReference type="SAM" id="MobiDB-lite"/>
    </source>
</evidence>
<dbReference type="OrthoDB" id="5915726at2759"/>
<evidence type="ECO:0000256" key="2">
    <source>
        <dbReference type="SAM" id="Phobius"/>
    </source>
</evidence>
<keyword evidence="2" id="KW-0812">Transmembrane</keyword>
<feature type="transmembrane region" description="Helical" evidence="2">
    <location>
        <begin position="135"/>
        <end position="156"/>
    </location>
</feature>
<proteinExistence type="predicted"/>
<feature type="transmembrane region" description="Helical" evidence="2">
    <location>
        <begin position="82"/>
        <end position="99"/>
    </location>
</feature>
<keyword evidence="4" id="KW-1185">Reference proteome</keyword>
<evidence type="ECO:0000313" key="4">
    <source>
        <dbReference type="Proteomes" id="UP000054783"/>
    </source>
</evidence>
<protein>
    <submittedName>
        <fullName evidence="3">Uncharacterized protein</fullName>
    </submittedName>
</protein>
<comment type="caution">
    <text evidence="3">The sequence shown here is derived from an EMBL/GenBank/DDBJ whole genome shotgun (WGS) entry which is preliminary data.</text>
</comment>
<keyword evidence="2" id="KW-0472">Membrane</keyword>
<sequence>MESQLMHIIKREWSFIMSLNCLISSVLLDALVKISIARFYFRFQDTILFISFGVLIVASLLFRKFRTSSEKRLTISQVQNCIWPAFLMYISFYLRLYHARYDARYFQAFRIASFYAPIFTLTLKKFILWHEISLVEIYLAIYVLFCGILATILTVAKEARENQNAGDSAKIQHINGWCRYFGQAAVQLQASFEIKKVLVEFILKCTEPCCCLSLVITQGIAPREFHCPITSGFQKRYHNTFSPSKTSANHSDWTKSISTRNLENK</sequence>